<sequence>MTLRKFALAAMLALAAQGAAHAHDFKAGAIEIDDLWMRATAPGQTVGGGYMEIENNGKEADRLVSVKSPIADSVEMHETRTENGVSSMRPTGPVTVAPGAEVKFMPGGYHLMFLKLKQPLKQNDEVPATLVFEHAGAVDVKFKVQAINYKPANGGGMGHDMGGMTGMGGMSGMSGMDHSKTSH</sequence>
<dbReference type="OrthoDB" id="9796962at2"/>
<evidence type="ECO:0000313" key="3">
    <source>
        <dbReference type="Proteomes" id="UP000290849"/>
    </source>
</evidence>
<dbReference type="RefSeq" id="WP_129151851.1">
    <property type="nucleotide sequence ID" value="NZ_JBHSDO010000012.1"/>
</dbReference>
<name>A0A4Q1HIN5_9BURK</name>
<protein>
    <recommendedName>
        <fullName evidence="4">Copper chaperone PCu(A)C</fullName>
    </recommendedName>
</protein>
<dbReference type="AlphaFoldDB" id="A0A4Q1HIN5"/>
<comment type="caution">
    <text evidence="2">The sequence shown here is derived from an EMBL/GenBank/DDBJ whole genome shotgun (WGS) entry which is preliminary data.</text>
</comment>
<dbReference type="EMBL" id="PYAL01000005">
    <property type="protein sequence ID" value="RXN86851.1"/>
    <property type="molecule type" value="Genomic_DNA"/>
</dbReference>
<dbReference type="PANTHER" id="PTHR36302">
    <property type="entry name" value="BLR7088 PROTEIN"/>
    <property type="match status" value="1"/>
</dbReference>
<organism evidence="2 3">
    <name type="scientific">Achromobacter aloeverae</name>
    <dbReference type="NCBI Taxonomy" id="1750518"/>
    <lineage>
        <taxon>Bacteria</taxon>
        <taxon>Pseudomonadati</taxon>
        <taxon>Pseudomonadota</taxon>
        <taxon>Betaproteobacteria</taxon>
        <taxon>Burkholderiales</taxon>
        <taxon>Alcaligenaceae</taxon>
        <taxon>Achromobacter</taxon>
    </lineage>
</organism>
<keyword evidence="3" id="KW-1185">Reference proteome</keyword>
<keyword evidence="1" id="KW-0732">Signal</keyword>
<dbReference type="PANTHER" id="PTHR36302:SF1">
    <property type="entry name" value="COPPER CHAPERONE PCU(A)C"/>
    <property type="match status" value="1"/>
</dbReference>
<evidence type="ECO:0000256" key="1">
    <source>
        <dbReference type="SAM" id="SignalP"/>
    </source>
</evidence>
<dbReference type="Pfam" id="PF04314">
    <property type="entry name" value="PCuAC"/>
    <property type="match status" value="1"/>
</dbReference>
<dbReference type="Gene3D" id="2.60.40.1890">
    <property type="entry name" value="PCu(A)C copper chaperone"/>
    <property type="match status" value="1"/>
</dbReference>
<evidence type="ECO:0008006" key="4">
    <source>
        <dbReference type="Google" id="ProtNLM"/>
    </source>
</evidence>
<dbReference type="InterPro" id="IPR036182">
    <property type="entry name" value="PCuAC_sf"/>
</dbReference>
<dbReference type="InterPro" id="IPR058248">
    <property type="entry name" value="Lxx211020-like"/>
</dbReference>
<evidence type="ECO:0000313" key="2">
    <source>
        <dbReference type="EMBL" id="RXN86851.1"/>
    </source>
</evidence>
<dbReference type="Proteomes" id="UP000290849">
    <property type="component" value="Unassembled WGS sequence"/>
</dbReference>
<dbReference type="SUPFAM" id="SSF110087">
    <property type="entry name" value="DR1885-like metal-binding protein"/>
    <property type="match status" value="1"/>
</dbReference>
<feature type="chain" id="PRO_5020718433" description="Copper chaperone PCu(A)C" evidence="1">
    <location>
        <begin position="23"/>
        <end position="183"/>
    </location>
</feature>
<reference evidence="2 3" key="1">
    <citation type="journal article" date="2017" name="Int. J. Syst. Evol. Microbiol.">
        <title>Achromobacter aloeverae sp. nov., isolated from the root of Aloe vera (L.) Burm.f.</title>
        <authorList>
            <person name="Kuncharoen N."/>
            <person name="Muramatsu Y."/>
            <person name="Shibata C."/>
            <person name="Kamakura Y."/>
            <person name="Nakagawa Y."/>
            <person name="Tanasupawat S."/>
        </authorList>
    </citation>
    <scope>NUCLEOTIDE SEQUENCE [LARGE SCALE GENOMIC DNA]</scope>
    <source>
        <strain evidence="2 3">AVA-1</strain>
    </source>
</reference>
<accession>A0A4Q1HIN5</accession>
<feature type="signal peptide" evidence="1">
    <location>
        <begin position="1"/>
        <end position="22"/>
    </location>
</feature>
<proteinExistence type="predicted"/>
<gene>
    <name evidence="2" type="ORF">C7R54_18245</name>
</gene>
<dbReference type="InterPro" id="IPR007410">
    <property type="entry name" value="LpqE-like"/>
</dbReference>